<evidence type="ECO:0000313" key="3">
    <source>
        <dbReference type="Proteomes" id="UP000299102"/>
    </source>
</evidence>
<name>A0A4C1XGF8_EUMVA</name>
<evidence type="ECO:0000256" key="1">
    <source>
        <dbReference type="SAM" id="MobiDB-lite"/>
    </source>
</evidence>
<accession>A0A4C1XGF8</accession>
<comment type="caution">
    <text evidence="2">The sequence shown here is derived from an EMBL/GenBank/DDBJ whole genome shotgun (WGS) entry which is preliminary data.</text>
</comment>
<organism evidence="2 3">
    <name type="scientific">Eumeta variegata</name>
    <name type="common">Bagworm moth</name>
    <name type="synonym">Eumeta japonica</name>
    <dbReference type="NCBI Taxonomy" id="151549"/>
    <lineage>
        <taxon>Eukaryota</taxon>
        <taxon>Metazoa</taxon>
        <taxon>Ecdysozoa</taxon>
        <taxon>Arthropoda</taxon>
        <taxon>Hexapoda</taxon>
        <taxon>Insecta</taxon>
        <taxon>Pterygota</taxon>
        <taxon>Neoptera</taxon>
        <taxon>Endopterygota</taxon>
        <taxon>Lepidoptera</taxon>
        <taxon>Glossata</taxon>
        <taxon>Ditrysia</taxon>
        <taxon>Tineoidea</taxon>
        <taxon>Psychidae</taxon>
        <taxon>Oiketicinae</taxon>
        <taxon>Eumeta</taxon>
    </lineage>
</organism>
<feature type="region of interest" description="Disordered" evidence="1">
    <location>
        <begin position="73"/>
        <end position="102"/>
    </location>
</feature>
<evidence type="ECO:0000313" key="2">
    <source>
        <dbReference type="EMBL" id="GBP61534.1"/>
    </source>
</evidence>
<keyword evidence="3" id="KW-1185">Reference proteome</keyword>
<dbReference type="EMBL" id="BGZK01000816">
    <property type="protein sequence ID" value="GBP61534.1"/>
    <property type="molecule type" value="Genomic_DNA"/>
</dbReference>
<sequence length="102" mass="11095">MSKSRCGPKPTLGMGLRSEHTNELHRNQGEPYLCGRAAPAAEEASYDVADVAARSSRDKSVANPSLIYFRTAPDVGRSPLSSAERKLPDQGFFISPTREPSF</sequence>
<proteinExistence type="predicted"/>
<dbReference type="AlphaFoldDB" id="A0A4C1XGF8"/>
<reference evidence="2 3" key="1">
    <citation type="journal article" date="2019" name="Commun. Biol.">
        <title>The bagworm genome reveals a unique fibroin gene that provides high tensile strength.</title>
        <authorList>
            <person name="Kono N."/>
            <person name="Nakamura H."/>
            <person name="Ohtoshi R."/>
            <person name="Tomita M."/>
            <person name="Numata K."/>
            <person name="Arakawa K."/>
        </authorList>
    </citation>
    <scope>NUCLEOTIDE SEQUENCE [LARGE SCALE GENOMIC DNA]</scope>
</reference>
<protein>
    <submittedName>
        <fullName evidence="2">Uncharacterized protein</fullName>
    </submittedName>
</protein>
<dbReference type="Proteomes" id="UP000299102">
    <property type="component" value="Unassembled WGS sequence"/>
</dbReference>
<gene>
    <name evidence="2" type="ORF">EVAR_44005_1</name>
</gene>